<keyword evidence="1" id="KW-0472">Membrane</keyword>
<keyword evidence="1" id="KW-0812">Transmembrane</keyword>
<keyword evidence="1" id="KW-1133">Transmembrane helix</keyword>
<evidence type="ECO:0000256" key="1">
    <source>
        <dbReference type="SAM" id="Phobius"/>
    </source>
</evidence>
<evidence type="ECO:0000313" key="3">
    <source>
        <dbReference type="EMBL" id="MBM9461714.1"/>
    </source>
</evidence>
<keyword evidence="4" id="KW-1185">Reference proteome</keyword>
<dbReference type="PANTHER" id="PTHR34351:SF1">
    <property type="entry name" value="SLR1927 PROTEIN"/>
    <property type="match status" value="1"/>
</dbReference>
<evidence type="ECO:0000259" key="2">
    <source>
        <dbReference type="Pfam" id="PF01882"/>
    </source>
</evidence>
<feature type="domain" description="DUF58" evidence="2">
    <location>
        <begin position="245"/>
        <end position="417"/>
    </location>
</feature>
<dbReference type="RefSeq" id="WP_205293035.1">
    <property type="nucleotide sequence ID" value="NZ_CP074406.1"/>
</dbReference>
<dbReference type="PANTHER" id="PTHR34351">
    <property type="entry name" value="SLR1927 PROTEIN-RELATED"/>
    <property type="match status" value="1"/>
</dbReference>
<organism evidence="3 4">
    <name type="scientific">Nocardioides faecalis</name>
    <dbReference type="NCBI Taxonomy" id="2803858"/>
    <lineage>
        <taxon>Bacteria</taxon>
        <taxon>Bacillati</taxon>
        <taxon>Actinomycetota</taxon>
        <taxon>Actinomycetes</taxon>
        <taxon>Propionibacteriales</taxon>
        <taxon>Nocardioidaceae</taxon>
        <taxon>Nocardioides</taxon>
    </lineage>
</organism>
<feature type="transmembrane region" description="Helical" evidence="1">
    <location>
        <begin position="83"/>
        <end position="104"/>
    </location>
</feature>
<dbReference type="InterPro" id="IPR002881">
    <property type="entry name" value="DUF58"/>
</dbReference>
<dbReference type="Proteomes" id="UP000663791">
    <property type="component" value="Unassembled WGS sequence"/>
</dbReference>
<protein>
    <submittedName>
        <fullName evidence="3">DUF58 domain-containing protein</fullName>
    </submittedName>
</protein>
<evidence type="ECO:0000313" key="4">
    <source>
        <dbReference type="Proteomes" id="UP000663791"/>
    </source>
</evidence>
<dbReference type="Pfam" id="PF01882">
    <property type="entry name" value="DUF58"/>
    <property type="match status" value="1"/>
</dbReference>
<dbReference type="AlphaFoldDB" id="A0A938Y9J6"/>
<gene>
    <name evidence="3" type="ORF">JK386_17610</name>
</gene>
<accession>A0A938Y9J6</accession>
<feature type="transmembrane region" description="Helical" evidence="1">
    <location>
        <begin position="56"/>
        <end position="76"/>
    </location>
</feature>
<proteinExistence type="predicted"/>
<dbReference type="EMBL" id="JAERTX010000023">
    <property type="protein sequence ID" value="MBM9461714.1"/>
    <property type="molecule type" value="Genomic_DNA"/>
</dbReference>
<name>A0A938Y9J6_9ACTN</name>
<sequence>MSRGRDVAARGPLRVRAVGLRRRAGAWTFALRAWLSAATARPRAALAPLTDPVTAVVSPAAWALLVLLVPALVAGWALGWVELLLVGFALTALLLICLAFVLGAHRATAELDLSRQRVVVGERANGRLVLTNAGARRAPSALVELPVGRTVAGFDVPSLAPGAVHEELFAIPTRRRAILDLGPVRAVRADPFLLLRREHRLTEARLLHVHPRTVVIEGTAAGFLRDLEGLTVRKLADNDVSFHALREYVPGDDRRFVHWKSTARTGTLMVRQFEETRRSHLLVALSTRLDDYADDDELELAVSVAGSLGAQTLREGHTLSALTSVAHLRSDHATVLLDQLSGVDYDPGAPRLSETLRRLGRDVHGASVAVLLTGSLAEPADLRRARRQLAPDVRVIVVRSQVGADLALRPMGDLDLVTLGVLEELPTVMRRLAAP</sequence>
<reference evidence="3" key="1">
    <citation type="submission" date="2021-01" db="EMBL/GenBank/DDBJ databases">
        <title>Novel species in genus Nocardioides.</title>
        <authorList>
            <person name="Zhang G."/>
        </authorList>
    </citation>
    <scope>NUCLEOTIDE SEQUENCE</scope>
    <source>
        <strain evidence="3">Zg-536</strain>
    </source>
</reference>
<comment type="caution">
    <text evidence="3">The sequence shown here is derived from an EMBL/GenBank/DDBJ whole genome shotgun (WGS) entry which is preliminary data.</text>
</comment>